<reference evidence="1" key="1">
    <citation type="submission" date="2022-07" db="EMBL/GenBank/DDBJ databases">
        <title>Phylogenomic reconstructions and comparative analyses of Kickxellomycotina fungi.</title>
        <authorList>
            <person name="Reynolds N.K."/>
            <person name="Stajich J.E."/>
            <person name="Barry K."/>
            <person name="Grigoriev I.V."/>
            <person name="Crous P."/>
            <person name="Smith M.E."/>
        </authorList>
    </citation>
    <scope>NUCLEOTIDE SEQUENCE</scope>
    <source>
        <strain evidence="1">BCRC 34780</strain>
    </source>
</reference>
<accession>A0ACC1LCI7</accession>
<protein>
    <submittedName>
        <fullName evidence="1">Uncharacterized protein</fullName>
    </submittedName>
</protein>
<evidence type="ECO:0000313" key="2">
    <source>
        <dbReference type="Proteomes" id="UP001140087"/>
    </source>
</evidence>
<dbReference type="EMBL" id="JANBUN010000257">
    <property type="protein sequence ID" value="KAJ2805313.1"/>
    <property type="molecule type" value="Genomic_DNA"/>
</dbReference>
<proteinExistence type="predicted"/>
<organism evidence="1 2">
    <name type="scientific">Coemansia helicoidea</name>
    <dbReference type="NCBI Taxonomy" id="1286919"/>
    <lineage>
        <taxon>Eukaryota</taxon>
        <taxon>Fungi</taxon>
        <taxon>Fungi incertae sedis</taxon>
        <taxon>Zoopagomycota</taxon>
        <taxon>Kickxellomycotina</taxon>
        <taxon>Kickxellomycetes</taxon>
        <taxon>Kickxellales</taxon>
        <taxon>Kickxellaceae</taxon>
        <taxon>Coemansia</taxon>
    </lineage>
</organism>
<comment type="caution">
    <text evidence="1">The sequence shown here is derived from an EMBL/GenBank/DDBJ whole genome shotgun (WGS) entry which is preliminary data.</text>
</comment>
<gene>
    <name evidence="1" type="ORF">H4R21_001309</name>
</gene>
<evidence type="ECO:0000313" key="1">
    <source>
        <dbReference type="EMBL" id="KAJ2805313.1"/>
    </source>
</evidence>
<dbReference type="Proteomes" id="UP001140087">
    <property type="component" value="Unassembled WGS sequence"/>
</dbReference>
<keyword evidence="2" id="KW-1185">Reference proteome</keyword>
<name>A0ACC1LCI7_9FUNG</name>
<sequence>MHPDFHHFDDNNVDMAKYTDDIAEVGDALAALMPDLRRLECGGADSNPIARSLYGRLASNYAGQLEWLDSGHAIAVPPDCHFTRLKKAVVSYGDVADYQLPRMVTGELTAMSLLAAPSNHSWAPFSTSSGSQVIEFPRLRQLFVGYRTTYLANGIAVRHRDGHPWRLHFPRLESLRIHNSQQACPLLEYATLPAHMESIYISMESAAYLNIASVVLPAAKRIDLHITPESHGDTSGLPAINRILESARGAESLELAVEDNTLRVGPGSITCTALTQLAISAPTSVDTMLSLIEGLPNLVKLTVLCLDLSGIQADVSVPGADADASVEPLSMSLESLLIYHDSRGHSPDAAVAVLTHMLLRIPTLSEVYSPQTPEGPVKGFVESYVPRYPHLSGVELTLCRS</sequence>